<feature type="domain" description="Retrovirus-related Pol polyprotein from transposon TNT 1-94-like beta-barrel" evidence="2">
    <location>
        <begin position="316"/>
        <end position="393"/>
    </location>
</feature>
<evidence type="ECO:0000313" key="4">
    <source>
        <dbReference type="Proteomes" id="UP000217790"/>
    </source>
</evidence>
<feature type="region of interest" description="Disordered" evidence="1">
    <location>
        <begin position="196"/>
        <end position="229"/>
    </location>
</feature>
<proteinExistence type="predicted"/>
<keyword evidence="4" id="KW-1185">Reference proteome</keyword>
<dbReference type="STRING" id="47427.A0A2H3CZX4"/>
<organism evidence="3 4">
    <name type="scientific">Armillaria gallica</name>
    <name type="common">Bulbous honey fungus</name>
    <name type="synonym">Armillaria bulbosa</name>
    <dbReference type="NCBI Taxonomy" id="47427"/>
    <lineage>
        <taxon>Eukaryota</taxon>
        <taxon>Fungi</taxon>
        <taxon>Dikarya</taxon>
        <taxon>Basidiomycota</taxon>
        <taxon>Agaricomycotina</taxon>
        <taxon>Agaricomycetes</taxon>
        <taxon>Agaricomycetidae</taxon>
        <taxon>Agaricales</taxon>
        <taxon>Marasmiineae</taxon>
        <taxon>Physalacriaceae</taxon>
        <taxon>Armillaria</taxon>
    </lineage>
</organism>
<sequence>MSITQLTGCATWTDWLTGVKSVANILSVLPHIIEDFPDFVMADPLHRASYPPVVDQWSSQQDWEVYLAWQRRDAVMMHLLTSQLSHEVSSVIPMIDDLHSTGALFTVRDMLACLRHHFGLGDYIQANAVMESLRSFMTDMQNIQRYTQRWHMTILALHVENYPIVYIEAVLMFVRNLPEEDQGWFMALHQEVTCEQHDPSKQYPTDSSSSAKSSSQSNQHPSTCPPNCSSSHRANLADSHATVSSNCDGSLVDGDVCTNVAELPDSQCTVNTLNEDEFFICSSAIVISPLAASSTLYFNALAEGALIALPQIVKTLLDSGCKAHIFKEKRFFWSYWEDEAVDVKTANCGVLSTRARGEIRMHVHCTNGKHVVVCLLHAPDVPMNLISIGTLTEWRMFLVFGNNWTSINFPKDHPSLAGVQFLANVLGCLSFLDCEILEPPSVANADSCSIAMPEPFQWTKPSHHTWH</sequence>
<evidence type="ECO:0000256" key="1">
    <source>
        <dbReference type="SAM" id="MobiDB-lite"/>
    </source>
</evidence>
<evidence type="ECO:0000259" key="2">
    <source>
        <dbReference type="Pfam" id="PF22936"/>
    </source>
</evidence>
<accession>A0A2H3CZX4</accession>
<feature type="compositionally biased region" description="Low complexity" evidence="1">
    <location>
        <begin position="207"/>
        <end position="217"/>
    </location>
</feature>
<protein>
    <recommendedName>
        <fullName evidence="2">Retrovirus-related Pol polyprotein from transposon TNT 1-94-like beta-barrel domain-containing protein</fullName>
    </recommendedName>
</protein>
<dbReference type="Proteomes" id="UP000217790">
    <property type="component" value="Unassembled WGS sequence"/>
</dbReference>
<gene>
    <name evidence="3" type="ORF">ARMGADRAFT_1090531</name>
</gene>
<dbReference type="EMBL" id="KZ293719">
    <property type="protein sequence ID" value="PBK82317.1"/>
    <property type="molecule type" value="Genomic_DNA"/>
</dbReference>
<dbReference type="AlphaFoldDB" id="A0A2H3CZX4"/>
<name>A0A2H3CZX4_ARMGA</name>
<dbReference type="Pfam" id="PF22936">
    <property type="entry name" value="Pol_BBD"/>
    <property type="match status" value="1"/>
</dbReference>
<dbReference type="OrthoDB" id="3025757at2759"/>
<reference evidence="4" key="1">
    <citation type="journal article" date="2017" name="Nat. Ecol. Evol.">
        <title>Genome expansion and lineage-specific genetic innovations in the forest pathogenic fungi Armillaria.</title>
        <authorList>
            <person name="Sipos G."/>
            <person name="Prasanna A.N."/>
            <person name="Walter M.C."/>
            <person name="O'Connor E."/>
            <person name="Balint B."/>
            <person name="Krizsan K."/>
            <person name="Kiss B."/>
            <person name="Hess J."/>
            <person name="Varga T."/>
            <person name="Slot J."/>
            <person name="Riley R."/>
            <person name="Boka B."/>
            <person name="Rigling D."/>
            <person name="Barry K."/>
            <person name="Lee J."/>
            <person name="Mihaltcheva S."/>
            <person name="LaButti K."/>
            <person name="Lipzen A."/>
            <person name="Waldron R."/>
            <person name="Moloney N.M."/>
            <person name="Sperisen C."/>
            <person name="Kredics L."/>
            <person name="Vagvoelgyi C."/>
            <person name="Patrignani A."/>
            <person name="Fitzpatrick D."/>
            <person name="Nagy I."/>
            <person name="Doyle S."/>
            <person name="Anderson J.B."/>
            <person name="Grigoriev I.V."/>
            <person name="Gueldener U."/>
            <person name="Muensterkoetter M."/>
            <person name="Nagy L.G."/>
        </authorList>
    </citation>
    <scope>NUCLEOTIDE SEQUENCE [LARGE SCALE GENOMIC DNA]</scope>
    <source>
        <strain evidence="4">Ar21-2</strain>
    </source>
</reference>
<dbReference type="InterPro" id="IPR054722">
    <property type="entry name" value="PolX-like_BBD"/>
</dbReference>
<feature type="compositionally biased region" description="Polar residues" evidence="1">
    <location>
        <begin position="218"/>
        <end position="229"/>
    </location>
</feature>
<dbReference type="InParanoid" id="A0A2H3CZX4"/>
<evidence type="ECO:0000313" key="3">
    <source>
        <dbReference type="EMBL" id="PBK82317.1"/>
    </source>
</evidence>